<keyword evidence="1" id="KW-1133">Transmembrane helix</keyword>
<evidence type="ECO:0000313" key="3">
    <source>
        <dbReference type="Proteomes" id="UP000217171"/>
    </source>
</evidence>
<gene>
    <name evidence="2" type="ORF">B1s21160_01930</name>
</gene>
<keyword evidence="3" id="KW-1185">Reference proteome</keyword>
<feature type="transmembrane region" description="Helical" evidence="1">
    <location>
        <begin position="55"/>
        <end position="75"/>
    </location>
</feature>
<evidence type="ECO:0000313" key="2">
    <source>
        <dbReference type="EMBL" id="ASY13110.1"/>
    </source>
</evidence>
<dbReference type="OrthoDB" id="9868399at2"/>
<accession>A0A249K8I3</accession>
<sequence>MDFTPIIFALGVVIGTILLIVFTEVLEKPVLGEIRRVKYGYDSPKKLPKPWVQSFHTTLIIFSYLIGQLLAYFLLAVL</sequence>
<keyword evidence="1" id="KW-0472">Membrane</keyword>
<dbReference type="KEGG" id="nhi:B1s21160_01930"/>
<evidence type="ECO:0000256" key="1">
    <source>
        <dbReference type="SAM" id="Phobius"/>
    </source>
</evidence>
<dbReference type="EMBL" id="CP016771">
    <property type="protein sequence ID" value="ASY13110.1"/>
    <property type="molecule type" value="Genomic_DNA"/>
</dbReference>
<dbReference type="AlphaFoldDB" id="A0A249K8I3"/>
<reference evidence="2 3" key="1">
    <citation type="submission" date="2016-07" db="EMBL/GenBank/DDBJ databases">
        <title>High microdiversification within the ubiquitous acI lineage of Actinobacteria.</title>
        <authorList>
            <person name="Neuenschwander S.M."/>
            <person name="Salcher M."/>
            <person name="Ghai R."/>
            <person name="Pernthaler J."/>
        </authorList>
    </citation>
    <scope>NUCLEOTIDE SEQUENCE [LARGE SCALE GENOMIC DNA]</scope>
    <source>
        <strain evidence="2">MMS-21-160</strain>
    </source>
</reference>
<protein>
    <submittedName>
        <fullName evidence="2">Uncharacterized protein</fullName>
    </submittedName>
</protein>
<name>A0A249K8I3_9ACTN</name>
<dbReference type="Proteomes" id="UP000217171">
    <property type="component" value="Chromosome"/>
</dbReference>
<keyword evidence="1" id="KW-0812">Transmembrane</keyword>
<proteinExistence type="predicted"/>
<organism evidence="2 3">
    <name type="scientific">Candidatus Nanopelagicus hibericus</name>
    <dbReference type="NCBI Taxonomy" id="1884915"/>
    <lineage>
        <taxon>Bacteria</taxon>
        <taxon>Bacillati</taxon>
        <taxon>Actinomycetota</taxon>
        <taxon>Actinomycetes</taxon>
        <taxon>Candidatus Nanopelagicales</taxon>
        <taxon>Candidatus Nanopelagicaceae</taxon>
        <taxon>Candidatus Nanopelagicus</taxon>
    </lineage>
</organism>
<feature type="transmembrane region" description="Helical" evidence="1">
    <location>
        <begin position="6"/>
        <end position="26"/>
    </location>
</feature>
<dbReference type="RefSeq" id="WP_095672196.1">
    <property type="nucleotide sequence ID" value="NZ_CP016771.1"/>
</dbReference>